<dbReference type="GO" id="GO:0051787">
    <property type="term" value="F:misfolded protein binding"/>
    <property type="evidence" value="ECO:0007669"/>
    <property type="project" value="TreeGrafter"/>
</dbReference>
<feature type="chain" id="PRO_5044640850" description="DnaJ homolog subfamily C member 10" evidence="2">
    <location>
        <begin position="18"/>
        <end position="778"/>
    </location>
</feature>
<protein>
    <recommendedName>
        <fullName evidence="1">DnaJ homolog subfamily C member 10</fullName>
    </recommendedName>
</protein>
<dbReference type="OrthoDB" id="5810603at2759"/>
<reference evidence="6 7" key="1">
    <citation type="submission" date="2025-04" db="UniProtKB">
        <authorList>
            <consortium name="RefSeq"/>
        </authorList>
    </citation>
    <scope>IDENTIFICATION</scope>
    <source>
        <tissue evidence="6 7">Silk gland</tissue>
    </source>
</reference>
<dbReference type="GO" id="GO:0036498">
    <property type="term" value="P:IRE1-mediated unfolded protein response"/>
    <property type="evidence" value="ECO:0007669"/>
    <property type="project" value="TreeGrafter"/>
</dbReference>
<keyword evidence="2" id="KW-0732">Signal</keyword>
<dbReference type="InterPro" id="IPR017937">
    <property type="entry name" value="Thioredoxin_CS"/>
</dbReference>
<organism evidence="5 7">
    <name type="scientific">Bombyx mandarina</name>
    <name type="common">Wild silk moth</name>
    <name type="synonym">Wild silkworm</name>
    <dbReference type="NCBI Taxonomy" id="7092"/>
    <lineage>
        <taxon>Eukaryota</taxon>
        <taxon>Metazoa</taxon>
        <taxon>Ecdysozoa</taxon>
        <taxon>Arthropoda</taxon>
        <taxon>Hexapoda</taxon>
        <taxon>Insecta</taxon>
        <taxon>Pterygota</taxon>
        <taxon>Neoptera</taxon>
        <taxon>Endopterygota</taxon>
        <taxon>Lepidoptera</taxon>
        <taxon>Glossata</taxon>
        <taxon>Ditrysia</taxon>
        <taxon>Bombycoidea</taxon>
        <taxon>Bombycidae</taxon>
        <taxon>Bombycinae</taxon>
        <taxon>Bombyx</taxon>
    </lineage>
</organism>
<gene>
    <name evidence="7" type="primary">LOC114252080</name>
    <name evidence="6" type="synonym">LOC114252079</name>
</gene>
<dbReference type="GO" id="GO:0005788">
    <property type="term" value="C:endoplasmic reticulum lumen"/>
    <property type="evidence" value="ECO:0007669"/>
    <property type="project" value="TreeGrafter"/>
</dbReference>
<dbReference type="PRINTS" id="PR00625">
    <property type="entry name" value="JDOMAIN"/>
</dbReference>
<dbReference type="KEGG" id="bman:114252079"/>
<dbReference type="RefSeq" id="XP_028042365.1">
    <property type="nucleotide sequence ID" value="XM_028186564.1"/>
</dbReference>
<dbReference type="PROSITE" id="PS00194">
    <property type="entry name" value="THIOREDOXIN_1"/>
    <property type="match status" value="1"/>
</dbReference>
<dbReference type="AlphaFoldDB" id="A0A6J2KJ43"/>
<evidence type="ECO:0000256" key="2">
    <source>
        <dbReference type="SAM" id="SignalP"/>
    </source>
</evidence>
<dbReference type="Pfam" id="PF00226">
    <property type="entry name" value="DnaJ"/>
    <property type="match status" value="1"/>
</dbReference>
<dbReference type="Gene3D" id="1.10.287.110">
    <property type="entry name" value="DnaJ domain"/>
    <property type="match status" value="1"/>
</dbReference>
<dbReference type="CDD" id="cd02961">
    <property type="entry name" value="PDI_a_family"/>
    <property type="match status" value="2"/>
</dbReference>
<feature type="signal peptide" evidence="2">
    <location>
        <begin position="1"/>
        <end position="17"/>
    </location>
</feature>
<feature type="domain" description="J" evidence="3">
    <location>
        <begin position="21"/>
        <end position="85"/>
    </location>
</feature>
<evidence type="ECO:0000259" key="4">
    <source>
        <dbReference type="PROSITE" id="PS51352"/>
    </source>
</evidence>
<dbReference type="PANTHER" id="PTHR44340:SF1">
    <property type="entry name" value="DNAJ HOMOLOG SUBFAMILY C MEMBER 10"/>
    <property type="match status" value="1"/>
</dbReference>
<dbReference type="InterPro" id="IPR001623">
    <property type="entry name" value="DnaJ_domain"/>
</dbReference>
<dbReference type="PROSITE" id="PS50076">
    <property type="entry name" value="DNAJ_2"/>
    <property type="match status" value="1"/>
</dbReference>
<dbReference type="SUPFAM" id="SSF46565">
    <property type="entry name" value="Chaperone J-domain"/>
    <property type="match status" value="1"/>
</dbReference>
<dbReference type="Proteomes" id="UP000504629">
    <property type="component" value="Unplaced"/>
</dbReference>
<evidence type="ECO:0000259" key="3">
    <source>
        <dbReference type="PROSITE" id="PS50076"/>
    </source>
</evidence>
<dbReference type="InterPro" id="IPR036249">
    <property type="entry name" value="Thioredoxin-like_sf"/>
</dbReference>
<dbReference type="RefSeq" id="XP_028042366.1">
    <property type="nucleotide sequence ID" value="XM_028186565.1"/>
</dbReference>
<dbReference type="CDD" id="cd06257">
    <property type="entry name" value="DnaJ"/>
    <property type="match status" value="1"/>
</dbReference>
<dbReference type="Gene3D" id="3.40.30.10">
    <property type="entry name" value="Glutaredoxin"/>
    <property type="match status" value="3"/>
</dbReference>
<dbReference type="Pfam" id="PF00085">
    <property type="entry name" value="Thioredoxin"/>
    <property type="match status" value="2"/>
</dbReference>
<dbReference type="SMART" id="SM00271">
    <property type="entry name" value="DnaJ"/>
    <property type="match status" value="1"/>
</dbReference>
<feature type="domain" description="Thioredoxin" evidence="4">
    <location>
        <begin position="106"/>
        <end position="222"/>
    </location>
</feature>
<dbReference type="GO" id="GO:0016671">
    <property type="term" value="F:oxidoreductase activity, acting on a sulfur group of donors, disulfide as acceptor"/>
    <property type="evidence" value="ECO:0007669"/>
    <property type="project" value="TreeGrafter"/>
</dbReference>
<evidence type="ECO:0000313" key="5">
    <source>
        <dbReference type="Proteomes" id="UP000504629"/>
    </source>
</evidence>
<keyword evidence="5" id="KW-1185">Reference proteome</keyword>
<dbReference type="KEGG" id="bman:114252080"/>
<proteinExistence type="predicted"/>
<dbReference type="GeneID" id="114252080"/>
<dbReference type="SUPFAM" id="SSF52833">
    <property type="entry name" value="Thioredoxin-like"/>
    <property type="match status" value="2"/>
</dbReference>
<dbReference type="InterPro" id="IPR036869">
    <property type="entry name" value="J_dom_sf"/>
</dbReference>
<evidence type="ECO:0000256" key="1">
    <source>
        <dbReference type="ARBA" id="ARBA00020920"/>
    </source>
</evidence>
<dbReference type="PANTHER" id="PTHR44340">
    <property type="entry name" value="DNAJ HOMOLOG SUBFAMILY C MEMBER 10"/>
    <property type="match status" value="1"/>
</dbReference>
<dbReference type="PROSITE" id="PS51352">
    <property type="entry name" value="THIOREDOXIN_2"/>
    <property type="match status" value="1"/>
</dbReference>
<dbReference type="GO" id="GO:0015035">
    <property type="term" value="F:protein-disulfide reductase activity"/>
    <property type="evidence" value="ECO:0007669"/>
    <property type="project" value="TreeGrafter"/>
</dbReference>
<sequence>MLKLVFIVIVLIEAVNLTDVSYYEILGITKQASTQEIKQAYKKLVVKFHPDKNPNEAKQEKFLKITEAYETLKDPEKRRNYDLYGSYTTYSRKYDYKSQSEYDNLYYKGLYHNDPFVNTLSGSSFYNYLNEGFHFINFYSPFCPPCQNIADHWKKLAEIYKGIVKVGAVNCKYHNSFCYNSMRIGSYPTLLFYPNGKNGNYLYYRGDRTFEALDDFVMTYLNSHVHVPTVSQLRNTDRPIAYVLGTNRIDRSALTRIAYRLNGLVAIAIVEDESLRDKLSESDYTTIVFKYKGFIKDIESTNEEDVLKDIVAALPKIELIDPEKLKNIRNKLRRGEQTPWVLYFSTKGSDRLVLHQMRMSFPNLNFGEIDCDKWAELCSSLHVEAAPAWAVLKRGGAYQRAYAPADARTFVRTAAAALSLHTLSASDLNKILEGDVGVWVLLVVPHGMPWDHMAGPFAQTSMHFNNDENVSFGIMICTASTDQHCRGVAPEKPVVLLQNFTRRHTYRGELNERELLEYINMLRDSEDLELTEKQVLEISDPSREHAWLVAYLPAHCGAFCDDLAHHWMIVASKLRPLTFVRVGMLQCAKIKSGFCTNIRSATARLYPIASGQHYSVSLQHLSQAPYILEWALQFIDDSVVKLNWKLFAKTVIAEELNPTSGNKPWLVYFHSPRCYRCYEMYADFAIAGILLNNAVQLGKVNCLNERGLCQHEHITSYPSLKLYLGRNSRQRFSSVVTLQVRDHKSILEEIEPHLRRYDASLLATRDGAASNSIRHDEF</sequence>
<evidence type="ECO:0000313" key="6">
    <source>
        <dbReference type="RefSeq" id="XP_028042365.1"/>
    </source>
</evidence>
<dbReference type="InterPro" id="IPR013766">
    <property type="entry name" value="Thioredoxin_domain"/>
</dbReference>
<evidence type="ECO:0000313" key="7">
    <source>
        <dbReference type="RefSeq" id="XP_028042366.1"/>
    </source>
</evidence>
<accession>A0A6J2KJ43</accession>
<dbReference type="InterPro" id="IPR052460">
    <property type="entry name" value="ER_disulfide_reductase"/>
</dbReference>
<name>A0A6J2KJ43_BOMMA</name>